<protein>
    <recommendedName>
        <fullName evidence="1">diguanylate cyclase</fullName>
        <ecNumber evidence="1">2.7.7.65</ecNumber>
    </recommendedName>
</protein>
<evidence type="ECO:0000256" key="2">
    <source>
        <dbReference type="ARBA" id="ARBA00034247"/>
    </source>
</evidence>
<dbReference type="InterPro" id="IPR050469">
    <property type="entry name" value="Diguanylate_Cyclase"/>
</dbReference>
<evidence type="ECO:0000313" key="4">
    <source>
        <dbReference type="EMBL" id="ACC98764.1"/>
    </source>
</evidence>
<dbReference type="NCBIfam" id="TIGR00254">
    <property type="entry name" value="GGDEF"/>
    <property type="match status" value="1"/>
</dbReference>
<keyword evidence="5" id="KW-1185">Reference proteome</keyword>
<proteinExistence type="predicted"/>
<dbReference type="GO" id="GO:0052621">
    <property type="term" value="F:diguanylate cyclase activity"/>
    <property type="evidence" value="ECO:0007669"/>
    <property type="project" value="UniProtKB-EC"/>
</dbReference>
<dbReference type="GO" id="GO:0043709">
    <property type="term" value="P:cell adhesion involved in single-species biofilm formation"/>
    <property type="evidence" value="ECO:0007669"/>
    <property type="project" value="TreeGrafter"/>
</dbReference>
<dbReference type="RefSeq" id="WP_012415379.1">
    <property type="nucleotide sequence ID" value="NC_010644.1"/>
</dbReference>
<dbReference type="EMBL" id="CP001055">
    <property type="protein sequence ID" value="ACC98764.1"/>
    <property type="molecule type" value="Genomic_DNA"/>
</dbReference>
<dbReference type="InterPro" id="IPR029787">
    <property type="entry name" value="Nucleotide_cyclase"/>
</dbReference>
<sequence>MFGFNDRHRPKLQLYHFHKRLNQTFQNTSALLNQALPFMQKILGLDRIYFFNWEKNRELLSLTMLCKDGYCMDMQETISSTGKQEIMADLLAKGYSLKSDLSYPAIYVFLQWKAPAAYGKNGGNSAMQEKFGVLRLERFNKSKKFSEKEIRLIKGLVSEISHNMINTEIDQDNSERLRLATTLNDLAAVFASSMRFNDAIEVILRGVQKTFKFDRVRMYLFDYEGANIRASLSTDIAGNVSRRDGNIDPAEIKNVSNMEESFSSRVLNLPLNVQGKRVGILIFDNLLSRRDITYLDFLHVKQFSSQIALAVDNAVLFERVQDLYNYDELTKLPVRRYFNEKLIEEIYRSERFELTMSVIILDIDHFKTINDTFGHSTGDIVLKSVSDTILKSLRQTDFPCRYGGDEIMIMLPRTSGQEAKYTARRLSEGIKKIKIPEQYTNGREYIISITQGIAVYPQDSSDAIDLFNKADRALYYAKNKERGTYALYNEIPPESK</sequence>
<dbReference type="SUPFAM" id="SSF55073">
    <property type="entry name" value="Nucleotide cyclase"/>
    <property type="match status" value="1"/>
</dbReference>
<organism evidence="4 5">
    <name type="scientific">Elusimicrobium minutum (strain Pei191)</name>
    <dbReference type="NCBI Taxonomy" id="445932"/>
    <lineage>
        <taxon>Bacteria</taxon>
        <taxon>Pseudomonadati</taxon>
        <taxon>Elusimicrobiota</taxon>
        <taxon>Elusimicrobia</taxon>
        <taxon>Elusimicrobiales</taxon>
        <taxon>Elusimicrobiaceae</taxon>
        <taxon>Elusimicrobium</taxon>
    </lineage>
</organism>
<dbReference type="SMART" id="SM00065">
    <property type="entry name" value="GAF"/>
    <property type="match status" value="1"/>
</dbReference>
<dbReference type="AlphaFoldDB" id="B2KE18"/>
<dbReference type="PROSITE" id="PS50887">
    <property type="entry name" value="GGDEF"/>
    <property type="match status" value="1"/>
</dbReference>
<dbReference type="CDD" id="cd01949">
    <property type="entry name" value="GGDEF"/>
    <property type="match status" value="1"/>
</dbReference>
<dbReference type="Gene3D" id="3.30.70.270">
    <property type="match status" value="1"/>
</dbReference>
<gene>
    <name evidence="4" type="ordered locus">Emin_1214</name>
</gene>
<dbReference type="Proteomes" id="UP000001029">
    <property type="component" value="Chromosome"/>
</dbReference>
<dbReference type="Pfam" id="PF00990">
    <property type="entry name" value="GGDEF"/>
    <property type="match status" value="1"/>
</dbReference>
<evidence type="ECO:0000256" key="1">
    <source>
        <dbReference type="ARBA" id="ARBA00012528"/>
    </source>
</evidence>
<dbReference type="PANTHER" id="PTHR45138">
    <property type="entry name" value="REGULATORY COMPONENTS OF SENSORY TRANSDUCTION SYSTEM"/>
    <property type="match status" value="1"/>
</dbReference>
<dbReference type="PANTHER" id="PTHR45138:SF9">
    <property type="entry name" value="DIGUANYLATE CYCLASE DGCM-RELATED"/>
    <property type="match status" value="1"/>
</dbReference>
<dbReference type="InterPro" id="IPR043128">
    <property type="entry name" value="Rev_trsase/Diguanyl_cyclase"/>
</dbReference>
<dbReference type="FunFam" id="3.30.70.270:FF:000001">
    <property type="entry name" value="Diguanylate cyclase domain protein"/>
    <property type="match status" value="1"/>
</dbReference>
<reference evidence="4 5" key="1">
    <citation type="journal article" date="2009" name="Appl. Environ. Microbiol.">
        <title>Genomic analysis of 'Elusimicrobium minutum,' the first cultivated representative of the phylum 'Elusimicrobia' (formerly termite group 1).</title>
        <authorList>
            <person name="Herlemann D.P.R."/>
            <person name="Geissinger O."/>
            <person name="Ikeda-Ohtsubo W."/>
            <person name="Kunin V."/>
            <person name="Sun H."/>
            <person name="Lapidus A."/>
            <person name="Hugenholtz P."/>
            <person name="Brune A."/>
        </authorList>
    </citation>
    <scope>NUCLEOTIDE SEQUENCE [LARGE SCALE GENOMIC DNA]</scope>
    <source>
        <strain evidence="4 5">Pei191</strain>
    </source>
</reference>
<dbReference type="SUPFAM" id="SSF55781">
    <property type="entry name" value="GAF domain-like"/>
    <property type="match status" value="1"/>
</dbReference>
<dbReference type="Gene3D" id="3.30.450.40">
    <property type="match status" value="1"/>
</dbReference>
<dbReference type="InterPro" id="IPR003018">
    <property type="entry name" value="GAF"/>
</dbReference>
<name>B2KE18_ELUMP</name>
<dbReference type="InterPro" id="IPR029016">
    <property type="entry name" value="GAF-like_dom_sf"/>
</dbReference>
<dbReference type="HOGENOM" id="CLU_549506_0_0_0"/>
<dbReference type="OrthoDB" id="9759607at2"/>
<evidence type="ECO:0000259" key="3">
    <source>
        <dbReference type="PROSITE" id="PS50887"/>
    </source>
</evidence>
<evidence type="ECO:0000313" key="5">
    <source>
        <dbReference type="Proteomes" id="UP000001029"/>
    </source>
</evidence>
<comment type="catalytic activity">
    <reaction evidence="2">
        <text>2 GTP = 3',3'-c-di-GMP + 2 diphosphate</text>
        <dbReference type="Rhea" id="RHEA:24898"/>
        <dbReference type="ChEBI" id="CHEBI:33019"/>
        <dbReference type="ChEBI" id="CHEBI:37565"/>
        <dbReference type="ChEBI" id="CHEBI:58805"/>
        <dbReference type="EC" id="2.7.7.65"/>
    </reaction>
</comment>
<dbReference type="EC" id="2.7.7.65" evidence="1"/>
<feature type="domain" description="GGDEF" evidence="3">
    <location>
        <begin position="354"/>
        <end position="490"/>
    </location>
</feature>
<accession>B2KE18</accession>
<dbReference type="KEGG" id="emi:Emin_1214"/>
<dbReference type="GO" id="GO:0005886">
    <property type="term" value="C:plasma membrane"/>
    <property type="evidence" value="ECO:0007669"/>
    <property type="project" value="TreeGrafter"/>
</dbReference>
<dbReference type="GO" id="GO:1902201">
    <property type="term" value="P:negative regulation of bacterial-type flagellum-dependent cell motility"/>
    <property type="evidence" value="ECO:0007669"/>
    <property type="project" value="TreeGrafter"/>
</dbReference>
<dbReference type="InterPro" id="IPR000160">
    <property type="entry name" value="GGDEF_dom"/>
</dbReference>
<dbReference type="SMART" id="SM00267">
    <property type="entry name" value="GGDEF"/>
    <property type="match status" value="1"/>
</dbReference>
<dbReference type="STRING" id="445932.Emin_1214"/>